<evidence type="ECO:0000313" key="2">
    <source>
        <dbReference type="EMBL" id="BFF99043.1"/>
    </source>
</evidence>
<reference evidence="2 3" key="1">
    <citation type="submission" date="2024-02" db="EMBL/GenBank/DDBJ databases">
        <title>A chromosome-level genome assembly of Drosophila madeirensis, a fruit fly species endemic to Madeira island.</title>
        <authorList>
            <person name="Tomihara K."/>
            <person name="Llopart A."/>
            <person name="Yamamoto D."/>
        </authorList>
    </citation>
    <scope>NUCLEOTIDE SEQUENCE [LARGE SCALE GENOMIC DNA]</scope>
    <source>
        <strain evidence="2 3">RF1</strain>
    </source>
</reference>
<evidence type="ECO:0000313" key="3">
    <source>
        <dbReference type="Proteomes" id="UP001500889"/>
    </source>
</evidence>
<protein>
    <submittedName>
        <fullName evidence="2">Uncharacterized protein</fullName>
    </submittedName>
</protein>
<feature type="region of interest" description="Disordered" evidence="1">
    <location>
        <begin position="1"/>
        <end position="21"/>
    </location>
</feature>
<gene>
    <name evidence="2" type="ORF">DMAD_07043</name>
</gene>
<organism evidence="2 3">
    <name type="scientific">Drosophila madeirensis</name>
    <name type="common">Fruit fly</name>
    <dbReference type="NCBI Taxonomy" id="30013"/>
    <lineage>
        <taxon>Eukaryota</taxon>
        <taxon>Metazoa</taxon>
        <taxon>Ecdysozoa</taxon>
        <taxon>Arthropoda</taxon>
        <taxon>Hexapoda</taxon>
        <taxon>Insecta</taxon>
        <taxon>Pterygota</taxon>
        <taxon>Neoptera</taxon>
        <taxon>Endopterygota</taxon>
        <taxon>Diptera</taxon>
        <taxon>Brachycera</taxon>
        <taxon>Muscomorpha</taxon>
        <taxon>Ephydroidea</taxon>
        <taxon>Drosophilidae</taxon>
        <taxon>Drosophila</taxon>
        <taxon>Sophophora</taxon>
    </lineage>
</organism>
<sequence>MDGDAFGDNAEPQPAPMGVSQLNTERIRRALYAGHPELFGSLMPYFQLSQPAAENVVDFIVDRTNISDSEKIHRMFSNDVADDDVFAM</sequence>
<dbReference type="Proteomes" id="UP001500889">
    <property type="component" value="Chromosome J"/>
</dbReference>
<name>A0AAU9FTD0_DROMD</name>
<keyword evidence="3" id="KW-1185">Reference proteome</keyword>
<dbReference type="EMBL" id="AP029265">
    <property type="protein sequence ID" value="BFF99043.1"/>
    <property type="molecule type" value="Genomic_DNA"/>
</dbReference>
<evidence type="ECO:0000256" key="1">
    <source>
        <dbReference type="SAM" id="MobiDB-lite"/>
    </source>
</evidence>
<dbReference type="AlphaFoldDB" id="A0AAU9FTD0"/>
<proteinExistence type="predicted"/>
<accession>A0AAU9FTD0</accession>